<feature type="domain" description="HTH araC/xylS-type" evidence="4">
    <location>
        <begin position="213"/>
        <end position="311"/>
    </location>
</feature>
<dbReference type="PANTHER" id="PTHR43280:SF28">
    <property type="entry name" value="HTH-TYPE TRANSCRIPTIONAL ACTIVATOR RHAS"/>
    <property type="match status" value="1"/>
</dbReference>
<dbReference type="PROSITE" id="PS01124">
    <property type="entry name" value="HTH_ARAC_FAMILY_2"/>
    <property type="match status" value="1"/>
</dbReference>
<dbReference type="Pfam" id="PF07883">
    <property type="entry name" value="Cupin_2"/>
    <property type="match status" value="1"/>
</dbReference>
<dbReference type="SUPFAM" id="SSF51182">
    <property type="entry name" value="RmlC-like cupins"/>
    <property type="match status" value="1"/>
</dbReference>
<keyword evidence="6" id="KW-1185">Reference proteome</keyword>
<dbReference type="EMBL" id="LVWI01000034">
    <property type="protein sequence ID" value="OKP87661.1"/>
    <property type="molecule type" value="Genomic_DNA"/>
</dbReference>
<keyword evidence="1" id="KW-0805">Transcription regulation</keyword>
<keyword evidence="3" id="KW-0804">Transcription</keyword>
<sequence length="327" mass="37462">MNAAYRKGETGLPELNGSLFQQALLEGEYGPHFFAYYYKQWNSYTMAYHQHHSTEIMYLISGSCIVDVWQDANAEERFRLKRGELIMLDANVPHRLIVEEGTSCRMLNVEFGFTASTGAAPSIARLAGEEEDLAALLRMPFRSLVLPDPEEVFHVLKSLVLELDRHGGDGEARGAGQGGIMIGLLFAELLLRLSRLRREQLQTSQQPSQLYVRRAIEFLHQNYDRSIQVKEVAAEVSVHPGYLHRIFRAHTGRTLTDYLNMLRMEKAKMLLGQSEIPVAEIADYVGISSRQYFHLLFKKYTRCTPVEYRNSIERFSWSDHQPTATDR</sequence>
<dbReference type="Gene3D" id="1.10.10.60">
    <property type="entry name" value="Homeodomain-like"/>
    <property type="match status" value="2"/>
</dbReference>
<evidence type="ECO:0000256" key="2">
    <source>
        <dbReference type="ARBA" id="ARBA00023125"/>
    </source>
</evidence>
<dbReference type="InterPro" id="IPR011051">
    <property type="entry name" value="RmlC_Cupin_sf"/>
</dbReference>
<dbReference type="Pfam" id="PF12833">
    <property type="entry name" value="HTH_18"/>
    <property type="match status" value="1"/>
</dbReference>
<dbReference type="PANTHER" id="PTHR43280">
    <property type="entry name" value="ARAC-FAMILY TRANSCRIPTIONAL REGULATOR"/>
    <property type="match status" value="1"/>
</dbReference>
<dbReference type="InterPro" id="IPR018060">
    <property type="entry name" value="HTH_AraC"/>
</dbReference>
<dbReference type="RefSeq" id="WP_074107309.1">
    <property type="nucleotide sequence ID" value="NZ_LVWI01000034.1"/>
</dbReference>
<dbReference type="InterPro" id="IPR014710">
    <property type="entry name" value="RmlC-like_jellyroll"/>
</dbReference>
<protein>
    <submittedName>
        <fullName evidence="5">AraC family transcriptional regulator</fullName>
    </submittedName>
</protein>
<evidence type="ECO:0000313" key="6">
    <source>
        <dbReference type="Proteomes" id="UP000186058"/>
    </source>
</evidence>
<keyword evidence="2" id="KW-0238">DNA-binding</keyword>
<evidence type="ECO:0000313" key="5">
    <source>
        <dbReference type="EMBL" id="OKP87661.1"/>
    </source>
</evidence>
<evidence type="ECO:0000256" key="3">
    <source>
        <dbReference type="ARBA" id="ARBA00023163"/>
    </source>
</evidence>
<dbReference type="Gene3D" id="2.60.120.10">
    <property type="entry name" value="Jelly Rolls"/>
    <property type="match status" value="1"/>
</dbReference>
<name>A0ABX3ES81_9BACL</name>
<evidence type="ECO:0000256" key="1">
    <source>
        <dbReference type="ARBA" id="ARBA00023015"/>
    </source>
</evidence>
<dbReference type="InterPro" id="IPR013096">
    <property type="entry name" value="Cupin_2"/>
</dbReference>
<accession>A0ABX3ES81</accession>
<comment type="caution">
    <text evidence="5">The sequence shown here is derived from an EMBL/GenBank/DDBJ whole genome shotgun (WGS) entry which is preliminary data.</text>
</comment>
<dbReference type="Proteomes" id="UP000186058">
    <property type="component" value="Unassembled WGS sequence"/>
</dbReference>
<proteinExistence type="predicted"/>
<dbReference type="SUPFAM" id="SSF46689">
    <property type="entry name" value="Homeodomain-like"/>
    <property type="match status" value="2"/>
</dbReference>
<dbReference type="InterPro" id="IPR009057">
    <property type="entry name" value="Homeodomain-like_sf"/>
</dbReference>
<dbReference type="SMART" id="SM00342">
    <property type="entry name" value="HTH_ARAC"/>
    <property type="match status" value="1"/>
</dbReference>
<dbReference type="PROSITE" id="PS00041">
    <property type="entry name" value="HTH_ARAC_FAMILY_1"/>
    <property type="match status" value="1"/>
</dbReference>
<reference evidence="5 6" key="1">
    <citation type="submission" date="2016-03" db="EMBL/GenBank/DDBJ databases">
        <authorList>
            <person name="Sant'Anna F.H."/>
            <person name="Ambrosini A."/>
            <person name="Souza R."/>
            <person name="Bach E."/>
            <person name="Fernandes G."/>
            <person name="Balsanelli E."/>
            <person name="Baura V.A."/>
            <person name="Souza E.M."/>
            <person name="Passaglia L."/>
        </authorList>
    </citation>
    <scope>NUCLEOTIDE SEQUENCE [LARGE SCALE GENOMIC DNA]</scope>
    <source>
        <strain evidence="5 6">P26E</strain>
    </source>
</reference>
<dbReference type="InterPro" id="IPR018062">
    <property type="entry name" value="HTH_AraC-typ_CS"/>
</dbReference>
<evidence type="ECO:0000259" key="4">
    <source>
        <dbReference type="PROSITE" id="PS01124"/>
    </source>
</evidence>
<gene>
    <name evidence="5" type="ORF">A3844_09605</name>
</gene>
<organism evidence="5 6">
    <name type="scientific">Paenibacillus helianthi</name>
    <dbReference type="NCBI Taxonomy" id="1349432"/>
    <lineage>
        <taxon>Bacteria</taxon>
        <taxon>Bacillati</taxon>
        <taxon>Bacillota</taxon>
        <taxon>Bacilli</taxon>
        <taxon>Bacillales</taxon>
        <taxon>Paenibacillaceae</taxon>
        <taxon>Paenibacillus</taxon>
    </lineage>
</organism>